<organism evidence="2 3">
    <name type="scientific">Rubus argutus</name>
    <name type="common">Southern blackberry</name>
    <dbReference type="NCBI Taxonomy" id="59490"/>
    <lineage>
        <taxon>Eukaryota</taxon>
        <taxon>Viridiplantae</taxon>
        <taxon>Streptophyta</taxon>
        <taxon>Embryophyta</taxon>
        <taxon>Tracheophyta</taxon>
        <taxon>Spermatophyta</taxon>
        <taxon>Magnoliopsida</taxon>
        <taxon>eudicotyledons</taxon>
        <taxon>Gunneridae</taxon>
        <taxon>Pentapetalae</taxon>
        <taxon>rosids</taxon>
        <taxon>fabids</taxon>
        <taxon>Rosales</taxon>
        <taxon>Rosaceae</taxon>
        <taxon>Rosoideae</taxon>
        <taxon>Rosoideae incertae sedis</taxon>
        <taxon>Rubus</taxon>
    </lineage>
</organism>
<keyword evidence="3" id="KW-1185">Reference proteome</keyword>
<dbReference type="AlphaFoldDB" id="A0AAW1WQV2"/>
<protein>
    <submittedName>
        <fullName evidence="2">Uncharacterized protein</fullName>
    </submittedName>
</protein>
<sequence length="149" mass="16205">MASIQWQKPAKEACQQNCHKPRSNQSSSLGQKVSEMANFLKGGVHRMHGQPHTTTHTTTQCYSQTITYKTSAQGLGAPKHQAGSANGVMASHGKTKKTKGGEHKIGERDHRNMFQKIKDGISGDSSCSDSGESDSDHEGNRRKNKVISD</sequence>
<feature type="region of interest" description="Disordered" evidence="1">
    <location>
        <begin position="75"/>
        <end position="149"/>
    </location>
</feature>
<evidence type="ECO:0000256" key="1">
    <source>
        <dbReference type="SAM" id="MobiDB-lite"/>
    </source>
</evidence>
<evidence type="ECO:0000313" key="2">
    <source>
        <dbReference type="EMBL" id="KAK9927008.1"/>
    </source>
</evidence>
<feature type="compositionally biased region" description="Polar residues" evidence="1">
    <location>
        <begin position="14"/>
        <end position="31"/>
    </location>
</feature>
<feature type="compositionally biased region" description="Basic and acidic residues" evidence="1">
    <location>
        <begin position="99"/>
        <end position="121"/>
    </location>
</feature>
<evidence type="ECO:0000313" key="3">
    <source>
        <dbReference type="Proteomes" id="UP001457282"/>
    </source>
</evidence>
<reference evidence="2 3" key="1">
    <citation type="journal article" date="2023" name="G3 (Bethesda)">
        <title>A chromosome-length genome assembly and annotation of blackberry (Rubus argutus, cv. 'Hillquist').</title>
        <authorList>
            <person name="Bruna T."/>
            <person name="Aryal R."/>
            <person name="Dudchenko O."/>
            <person name="Sargent D.J."/>
            <person name="Mead D."/>
            <person name="Buti M."/>
            <person name="Cavallini A."/>
            <person name="Hytonen T."/>
            <person name="Andres J."/>
            <person name="Pham M."/>
            <person name="Weisz D."/>
            <person name="Mascagni F."/>
            <person name="Usai G."/>
            <person name="Natali L."/>
            <person name="Bassil N."/>
            <person name="Fernandez G.E."/>
            <person name="Lomsadze A."/>
            <person name="Armour M."/>
            <person name="Olukolu B."/>
            <person name="Poorten T."/>
            <person name="Britton C."/>
            <person name="Davik J."/>
            <person name="Ashrafi H."/>
            <person name="Aiden E.L."/>
            <person name="Borodovsky M."/>
            <person name="Worthington M."/>
        </authorList>
    </citation>
    <scope>NUCLEOTIDE SEQUENCE [LARGE SCALE GENOMIC DNA]</scope>
    <source>
        <strain evidence="2">PI 553951</strain>
    </source>
</reference>
<dbReference type="EMBL" id="JBEDUW010000005">
    <property type="protein sequence ID" value="KAK9927008.1"/>
    <property type="molecule type" value="Genomic_DNA"/>
</dbReference>
<comment type="caution">
    <text evidence="2">The sequence shown here is derived from an EMBL/GenBank/DDBJ whole genome shotgun (WGS) entry which is preliminary data.</text>
</comment>
<gene>
    <name evidence="2" type="ORF">M0R45_024213</name>
</gene>
<proteinExistence type="predicted"/>
<dbReference type="Proteomes" id="UP001457282">
    <property type="component" value="Unassembled WGS sequence"/>
</dbReference>
<name>A0AAW1WQV2_RUBAR</name>
<accession>A0AAW1WQV2</accession>
<feature type="compositionally biased region" description="Basic and acidic residues" evidence="1">
    <location>
        <begin position="134"/>
        <end position="149"/>
    </location>
</feature>
<feature type="region of interest" description="Disordered" evidence="1">
    <location>
        <begin position="1"/>
        <end position="31"/>
    </location>
</feature>